<comment type="caution">
    <text evidence="1">The sequence shown here is derived from an EMBL/GenBank/DDBJ whole genome shotgun (WGS) entry which is preliminary data.</text>
</comment>
<gene>
    <name evidence="1" type="ORF">SDC9_171216</name>
</gene>
<name>A0A645GJC6_9ZZZZ</name>
<protein>
    <submittedName>
        <fullName evidence="1">Uncharacterized protein</fullName>
    </submittedName>
</protein>
<dbReference type="EMBL" id="VSSQ01072437">
    <property type="protein sequence ID" value="MPN23823.1"/>
    <property type="molecule type" value="Genomic_DNA"/>
</dbReference>
<organism evidence="1">
    <name type="scientific">bioreactor metagenome</name>
    <dbReference type="NCBI Taxonomy" id="1076179"/>
    <lineage>
        <taxon>unclassified sequences</taxon>
        <taxon>metagenomes</taxon>
        <taxon>ecological metagenomes</taxon>
    </lineage>
</organism>
<proteinExistence type="predicted"/>
<reference evidence="1" key="1">
    <citation type="submission" date="2019-08" db="EMBL/GenBank/DDBJ databases">
        <authorList>
            <person name="Kucharzyk K."/>
            <person name="Murdoch R.W."/>
            <person name="Higgins S."/>
            <person name="Loffler F."/>
        </authorList>
    </citation>
    <scope>NUCLEOTIDE SEQUENCE</scope>
</reference>
<dbReference type="AlphaFoldDB" id="A0A645GJC6"/>
<evidence type="ECO:0000313" key="1">
    <source>
        <dbReference type="EMBL" id="MPN23823.1"/>
    </source>
</evidence>
<accession>A0A645GJC6</accession>
<sequence>MPAFEVIFAFRFEPFNIAKIRFVTRIGHKLIRKRFIPTFFYELVRENDALEHNARSHCVGNGFKIASFDCVRIEKAHRNKIRSFVNIYGFRSVVIFGYLRVRARIVFLNGKIVFCRGKYVMSFVAVCH</sequence>